<protein>
    <recommendedName>
        <fullName evidence="14">Carbamoyl phosphate synthase large chain</fullName>
        <ecNumber evidence="14">6.3.4.16</ecNumber>
        <ecNumber evidence="14">6.3.5.5</ecNumber>
    </recommendedName>
    <alternativeName>
        <fullName evidence="14">Carbamoyl phosphate synthetase ammonia chain</fullName>
    </alternativeName>
</protein>
<feature type="binding site" evidence="14">
    <location>
        <position position="299"/>
    </location>
    <ligand>
        <name>Mg(2+)</name>
        <dbReference type="ChEBI" id="CHEBI:18420"/>
        <label>1</label>
    </ligand>
</feature>
<dbReference type="InterPro" id="IPR016185">
    <property type="entry name" value="PreATP-grasp_dom_sf"/>
</dbReference>
<feature type="binding site" evidence="14">
    <location>
        <position position="241"/>
    </location>
    <ligand>
        <name>ATP</name>
        <dbReference type="ChEBI" id="CHEBI:30616"/>
        <label>1</label>
    </ligand>
</feature>
<dbReference type="EMBL" id="MPZN01000001">
    <property type="protein sequence ID" value="PPL20574.1"/>
    <property type="molecule type" value="Genomic_DNA"/>
</dbReference>
<comment type="catalytic activity">
    <reaction evidence="14">
        <text>hydrogencarbonate + L-glutamine + 2 ATP + H2O = carbamoyl phosphate + L-glutamate + 2 ADP + phosphate + 2 H(+)</text>
        <dbReference type="Rhea" id="RHEA:18633"/>
        <dbReference type="ChEBI" id="CHEBI:15377"/>
        <dbReference type="ChEBI" id="CHEBI:15378"/>
        <dbReference type="ChEBI" id="CHEBI:17544"/>
        <dbReference type="ChEBI" id="CHEBI:29985"/>
        <dbReference type="ChEBI" id="CHEBI:30616"/>
        <dbReference type="ChEBI" id="CHEBI:43474"/>
        <dbReference type="ChEBI" id="CHEBI:58228"/>
        <dbReference type="ChEBI" id="CHEBI:58359"/>
        <dbReference type="ChEBI" id="CHEBI:456216"/>
        <dbReference type="EC" id="6.3.5.5"/>
    </reaction>
</comment>
<feature type="binding site" evidence="14">
    <location>
        <position position="841"/>
    </location>
    <ligand>
        <name>Mg(2+)</name>
        <dbReference type="ChEBI" id="CHEBI:18420"/>
        <label>3</label>
    </ligand>
</feature>
<feature type="binding site" evidence="14">
    <location>
        <position position="129"/>
    </location>
    <ligand>
        <name>ATP</name>
        <dbReference type="ChEBI" id="CHEBI:30616"/>
        <label>1</label>
    </ligand>
</feature>
<keyword evidence="10" id="KW-0460">Magnesium</keyword>
<dbReference type="Gene3D" id="3.40.50.20">
    <property type="match status" value="2"/>
</dbReference>
<dbReference type="PANTHER" id="PTHR11405">
    <property type="entry name" value="CARBAMOYLTRANSFERASE FAMILY MEMBER"/>
    <property type="match status" value="1"/>
</dbReference>
<feature type="region of interest" description="Carboxyphosphate synthetic domain" evidence="14">
    <location>
        <begin position="1"/>
        <end position="402"/>
    </location>
</feature>
<dbReference type="PROSITE" id="PS51257">
    <property type="entry name" value="PROKAR_LIPOPROTEIN"/>
    <property type="match status" value="1"/>
</dbReference>
<dbReference type="Pfam" id="PF02142">
    <property type="entry name" value="MGS"/>
    <property type="match status" value="1"/>
</dbReference>
<keyword evidence="4 14" id="KW-0436">Ligase</keyword>
<dbReference type="InterPro" id="IPR036897">
    <property type="entry name" value="CarbamoylP_synth_lsu_oligo_sf"/>
</dbReference>
<evidence type="ECO:0000313" key="17">
    <source>
        <dbReference type="EMBL" id="PPL20574.1"/>
    </source>
</evidence>
<feature type="binding site" evidence="14">
    <location>
        <position position="841"/>
    </location>
    <ligand>
        <name>Mn(2+)</name>
        <dbReference type="ChEBI" id="CHEBI:29035"/>
        <label>4</label>
    </ligand>
</feature>
<dbReference type="SUPFAM" id="SSF48108">
    <property type="entry name" value="Carbamoyl phosphate synthetase, large subunit connection domain"/>
    <property type="match status" value="1"/>
</dbReference>
<dbReference type="InterPro" id="IPR006275">
    <property type="entry name" value="CPSase_lsu"/>
</dbReference>
<name>A0ABX5B2E6_9MICO</name>
<keyword evidence="8 14" id="KW-0547">Nucleotide-binding</keyword>
<dbReference type="InterPro" id="IPR011761">
    <property type="entry name" value="ATP-grasp"/>
</dbReference>
<dbReference type="RefSeq" id="WP_104473882.1">
    <property type="nucleotide sequence ID" value="NZ_MPZN01000001.1"/>
</dbReference>
<dbReference type="NCBIfam" id="TIGR01369">
    <property type="entry name" value="CPSaseII_lrg"/>
    <property type="match status" value="1"/>
</dbReference>
<feature type="binding site" evidence="14">
    <location>
        <position position="175"/>
    </location>
    <ligand>
        <name>ATP</name>
        <dbReference type="ChEBI" id="CHEBI:30616"/>
        <label>1</label>
    </ligand>
</feature>
<dbReference type="InterPro" id="IPR011607">
    <property type="entry name" value="MGS-like_dom"/>
</dbReference>
<feature type="region of interest" description="Allosteric domain" evidence="14">
    <location>
        <begin position="951"/>
        <end position="1095"/>
    </location>
</feature>
<keyword evidence="18" id="KW-1185">Reference proteome</keyword>
<evidence type="ECO:0000256" key="1">
    <source>
        <dbReference type="ARBA" id="ARBA00005077"/>
    </source>
</evidence>
<dbReference type="EC" id="6.3.4.16" evidence="14"/>
<dbReference type="NCBIfam" id="NF003671">
    <property type="entry name" value="PRK05294.1"/>
    <property type="match status" value="1"/>
</dbReference>
<evidence type="ECO:0000256" key="5">
    <source>
        <dbReference type="ARBA" id="ARBA00022605"/>
    </source>
</evidence>
<comment type="caution">
    <text evidence="14">Lacks conserved residue(s) required for the propagation of feature annotation.</text>
</comment>
<feature type="binding site" evidence="14">
    <location>
        <position position="787"/>
    </location>
    <ligand>
        <name>ATP</name>
        <dbReference type="ChEBI" id="CHEBI:30616"/>
        <label>2</label>
    </ligand>
</feature>
<evidence type="ECO:0000256" key="3">
    <source>
        <dbReference type="ARBA" id="ARBA00022571"/>
    </source>
</evidence>
<feature type="binding site" evidence="14">
    <location>
        <position position="210"/>
    </location>
    <ligand>
        <name>ATP</name>
        <dbReference type="ChEBI" id="CHEBI:30616"/>
        <label>1</label>
    </ligand>
</feature>
<feature type="binding site" evidence="14">
    <location>
        <position position="208"/>
    </location>
    <ligand>
        <name>ATP</name>
        <dbReference type="ChEBI" id="CHEBI:30616"/>
        <label>1</label>
    </ligand>
</feature>
<dbReference type="InterPro" id="IPR013815">
    <property type="entry name" value="ATP_grasp_subdomain_1"/>
</dbReference>
<feature type="binding site" evidence="14">
    <location>
        <position position="786"/>
    </location>
    <ligand>
        <name>ATP</name>
        <dbReference type="ChEBI" id="CHEBI:30616"/>
        <label>2</label>
    </ligand>
</feature>
<evidence type="ECO:0000256" key="10">
    <source>
        <dbReference type="ARBA" id="ARBA00022842"/>
    </source>
</evidence>
<feature type="binding site" evidence="14">
    <location>
        <position position="843"/>
    </location>
    <ligand>
        <name>Mg(2+)</name>
        <dbReference type="ChEBI" id="CHEBI:18420"/>
        <label>4</label>
    </ligand>
</feature>
<dbReference type="PROSITE" id="PS00866">
    <property type="entry name" value="CPSASE_1"/>
    <property type="match status" value="2"/>
</dbReference>
<evidence type="ECO:0000256" key="2">
    <source>
        <dbReference type="ARBA" id="ARBA00009799"/>
    </source>
</evidence>
<keyword evidence="5 14" id="KW-0028">Amino-acid biosynthesis</keyword>
<feature type="binding site" evidence="14">
    <location>
        <position position="788"/>
    </location>
    <ligand>
        <name>ATP</name>
        <dbReference type="ChEBI" id="CHEBI:30616"/>
        <label>2</label>
    </ligand>
</feature>
<gene>
    <name evidence="14" type="primary">carB</name>
    <name evidence="17" type="ORF">GY24_00645</name>
</gene>
<feature type="binding site" evidence="14">
    <location>
        <position position="712"/>
    </location>
    <ligand>
        <name>ATP</name>
        <dbReference type="ChEBI" id="CHEBI:30616"/>
        <label>2</label>
    </ligand>
</feature>
<feature type="binding site" evidence="14">
    <location>
        <position position="829"/>
    </location>
    <ligand>
        <name>ATP</name>
        <dbReference type="ChEBI" id="CHEBI:30616"/>
        <label>2</label>
    </ligand>
</feature>
<feature type="binding site" evidence="14">
    <location>
        <position position="169"/>
    </location>
    <ligand>
        <name>ATP</name>
        <dbReference type="ChEBI" id="CHEBI:30616"/>
        <label>1</label>
    </ligand>
</feature>
<feature type="binding site" evidence="14">
    <location>
        <position position="243"/>
    </location>
    <ligand>
        <name>ATP</name>
        <dbReference type="ChEBI" id="CHEBI:30616"/>
        <label>1</label>
    </ligand>
</feature>
<feature type="binding site" evidence="14">
    <location>
        <position position="829"/>
    </location>
    <ligand>
        <name>Mg(2+)</name>
        <dbReference type="ChEBI" id="CHEBI:18420"/>
        <label>3</label>
    </ligand>
</feature>
<comment type="function">
    <text evidence="14">Large subunit of the glutamine-dependent carbamoyl phosphate synthetase (CPSase). CPSase catalyzes the formation of carbamoyl phosphate from the ammonia moiety of glutamine, carbonate, and phosphate donated by ATP, constituting the first step of 2 biosynthetic pathways, one leading to arginine and/or urea and the other to pyrimidine nucleotides. The large subunit (synthetase) binds the substrates ammonia (free or transferred from glutamine from the small subunit), hydrogencarbonate and ATP and carries out an ATP-coupled ligase reaction, activating hydrogencarbonate by forming carboxy phosphate which reacts with ammonia to form carbamoyl phosphate.</text>
</comment>
<dbReference type="CDD" id="cd01424">
    <property type="entry name" value="MGS_CPS_II"/>
    <property type="match status" value="1"/>
</dbReference>
<dbReference type="SUPFAM" id="SSF52335">
    <property type="entry name" value="Methylglyoxal synthase-like"/>
    <property type="match status" value="1"/>
</dbReference>
<keyword evidence="11 14" id="KW-0665">Pyrimidine biosynthesis</keyword>
<feature type="binding site" evidence="14">
    <location>
        <position position="285"/>
    </location>
    <ligand>
        <name>Mn(2+)</name>
        <dbReference type="ChEBI" id="CHEBI:29035"/>
        <label>1</label>
    </ligand>
</feature>
<dbReference type="PROSITE" id="PS50975">
    <property type="entry name" value="ATP_GRASP"/>
    <property type="match status" value="2"/>
</dbReference>
<sequence length="1095" mass="117383">MPKRDDIKSVLVIGSGPIVIGQACEFDYSGTQACRVLREEGVRVILVNSNPATIMTDPDFADATYVEPITWQVIETIIAKEKPDAILPTLGGQTALNAAIQLHENGILEKYNVELIGANFEAINKGEDRQIFKDLVLAAGADVARSYIATSVEQAVEQAKDLGYPLVVRPSFTMGGLGSGFAYTEEELRRIVGDGIHQSPTSEVLLEESILGWKEYELELMRDTSDNTVVVCSIENVDPVGVHTGDSITVAPALTLTDREFQKLRDIGIDIIRAVGVDTGGCNIQFAIDPADGRIIVIEMNPRVSRSSALASKATGFPIAKIAAKLAIGYRLDEIPNDITKVTPSSFEPTLDYVVVKVPRFNFEKFPAADATLTTTMKSVGEAMAIGRNYATALQKALRSMEKKGSSFHWGEEPRSLAELLEISKVPTDGRIVTVQQALRKGASIEQVFEATKIDPWFIDQIVLINEVAETIATAETLDTEVLIHAKDHGFSDAQIGELRGFGEADVREVRHILGVRPVYKTVDTCAGEFPALTPYHYSSYDLETEVLPSDRKKVVILGSGPNRIGQGVEFDYSCVHASFALSDAGFETIMINCNPETVSTDYDTSDRLYFEPLTLEDVLEVIHAESQSGELVGVVVQLGGQTALGLAKGLEAAGIPILGTTPSAIDLAEERGLFSGILEAAGLMAPRNGTATDAPGAIAVAEEIGYPVLVRPSYVLGGRGMEIIYDSASFADYFARIEGQVVVGPSHPLLVDRFLDDAIEIDVDALYDGTELYIGGVMEHIEEAGIHSGDSSCTLPPVTLGRGQIDKVREATLAIAQGIGVRGLLNVQFAIGAGVLYVLEANPRASRTVPFVSKALGIPLAKAASLVMVGKTIAELKADGLLPVNDGSRVPLDSPVSVKEAVLPFKRFRTKEGTVVDSVLGPEMRSTGEVMGIDKDFPRAFAKSQLAAYGGMPLSGTVFVSVSDRDKRSVILPALRLQELGYELIGTEGTVEVLRRNGIRAEQVAKFSEKATEADSSIVELIHSGEVQVVINTPSGRSARADGYEIRAAAVAADIPLFTTIAELSAAVGSLDAVRTGFEVTSLQEYAIQRAANA</sequence>
<dbReference type="InterPro" id="IPR058047">
    <property type="entry name" value="CPSase_preATP-grasp"/>
</dbReference>
<dbReference type="SMART" id="SM01096">
    <property type="entry name" value="CPSase_L_D3"/>
    <property type="match status" value="1"/>
</dbReference>
<evidence type="ECO:0000256" key="6">
    <source>
        <dbReference type="ARBA" id="ARBA00022723"/>
    </source>
</evidence>
<dbReference type="Pfam" id="PF02786">
    <property type="entry name" value="CPSase_L_D2"/>
    <property type="match status" value="2"/>
</dbReference>
<feature type="binding site" evidence="14">
    <location>
        <position position="299"/>
    </location>
    <ligand>
        <name>Mn(2+)</name>
        <dbReference type="ChEBI" id="CHEBI:29035"/>
        <label>2</label>
    </ligand>
</feature>
<comment type="caution">
    <text evidence="17">The sequence shown here is derived from an EMBL/GenBank/DDBJ whole genome shotgun (WGS) entry which is preliminary data.</text>
</comment>
<keyword evidence="6" id="KW-0479">Metal-binding</keyword>
<evidence type="ECO:0000256" key="7">
    <source>
        <dbReference type="ARBA" id="ARBA00022737"/>
    </source>
</evidence>
<feature type="binding site" evidence="14">
    <location>
        <position position="176"/>
    </location>
    <ligand>
        <name>ATP</name>
        <dbReference type="ChEBI" id="CHEBI:30616"/>
        <label>1</label>
    </ligand>
</feature>
<feature type="binding site" evidence="14">
    <location>
        <position position="215"/>
    </location>
    <ligand>
        <name>ATP</name>
        <dbReference type="ChEBI" id="CHEBI:30616"/>
        <label>1</label>
    </ligand>
</feature>
<feature type="binding site" evidence="14">
    <location>
        <position position="789"/>
    </location>
    <ligand>
        <name>ATP</name>
        <dbReference type="ChEBI" id="CHEBI:30616"/>
        <label>2</label>
    </ligand>
</feature>
<comment type="pathway">
    <text evidence="1 14">Amino-acid biosynthesis; L-arginine biosynthesis; carbamoyl phosphate from bicarbonate: step 1/1.</text>
</comment>
<feature type="binding site" evidence="14">
    <location>
        <position position="841"/>
    </location>
    <ligand>
        <name>Mn(2+)</name>
        <dbReference type="ChEBI" id="CHEBI:29035"/>
        <label>3</label>
    </ligand>
</feature>
<dbReference type="SMART" id="SM00851">
    <property type="entry name" value="MGS"/>
    <property type="match status" value="1"/>
</dbReference>
<feature type="binding site" evidence="14">
    <location>
        <position position="841"/>
    </location>
    <ligand>
        <name>Mg(2+)</name>
        <dbReference type="ChEBI" id="CHEBI:18420"/>
        <label>4</label>
    </ligand>
</feature>
<dbReference type="SUPFAM" id="SSF52440">
    <property type="entry name" value="PreATP-grasp domain"/>
    <property type="match status" value="2"/>
</dbReference>
<dbReference type="Gene3D" id="1.10.1030.10">
    <property type="entry name" value="Carbamoyl-phosphate synthetase, large subunit oligomerisation domain"/>
    <property type="match status" value="1"/>
</dbReference>
<dbReference type="InterPro" id="IPR036914">
    <property type="entry name" value="MGS-like_dom_sf"/>
</dbReference>
<evidence type="ECO:0000259" key="16">
    <source>
        <dbReference type="PROSITE" id="PS51855"/>
    </source>
</evidence>
<feature type="domain" description="MGS-like" evidence="16">
    <location>
        <begin position="951"/>
        <end position="1094"/>
    </location>
</feature>
<keyword evidence="3 14" id="KW-0055">Arginine biosynthesis</keyword>
<dbReference type="Pfam" id="PF25596">
    <property type="entry name" value="CPSase_L_D1"/>
    <property type="match status" value="2"/>
</dbReference>
<dbReference type="NCBIfam" id="NF009455">
    <property type="entry name" value="PRK12815.1"/>
    <property type="match status" value="1"/>
</dbReference>
<feature type="binding site" evidence="14">
    <location>
        <position position="299"/>
    </location>
    <ligand>
        <name>ATP</name>
        <dbReference type="ChEBI" id="CHEBI:30616"/>
        <label>1</label>
    </ligand>
</feature>
<evidence type="ECO:0000256" key="13">
    <source>
        <dbReference type="ARBA" id="ARBA00047359"/>
    </source>
</evidence>
<dbReference type="Gene3D" id="3.40.50.1380">
    <property type="entry name" value="Methylglyoxal synthase-like domain"/>
    <property type="match status" value="1"/>
</dbReference>
<feature type="binding site" evidence="14">
    <location>
        <position position="843"/>
    </location>
    <ligand>
        <name>Mn(2+)</name>
        <dbReference type="ChEBI" id="CHEBI:29035"/>
        <label>4</label>
    </ligand>
</feature>
<dbReference type="PRINTS" id="PR00098">
    <property type="entry name" value="CPSASE"/>
</dbReference>
<dbReference type="PROSITE" id="PS51855">
    <property type="entry name" value="MGS"/>
    <property type="match status" value="1"/>
</dbReference>
<dbReference type="InterPro" id="IPR005483">
    <property type="entry name" value="CPSase_dom"/>
</dbReference>
<feature type="binding site" evidence="14">
    <location>
        <position position="761"/>
    </location>
    <ligand>
        <name>ATP</name>
        <dbReference type="ChEBI" id="CHEBI:30616"/>
        <label>2</label>
    </ligand>
</feature>
<dbReference type="PROSITE" id="PS00867">
    <property type="entry name" value="CPSASE_2"/>
    <property type="match status" value="2"/>
</dbReference>
<feature type="binding site" evidence="14">
    <location>
        <position position="299"/>
    </location>
    <ligand>
        <name>Mg(2+)</name>
        <dbReference type="ChEBI" id="CHEBI:18420"/>
        <label>2</label>
    </ligand>
</feature>
<proteinExistence type="inferred from homology"/>
<feature type="binding site" evidence="14">
    <location>
        <position position="829"/>
    </location>
    <ligand>
        <name>Mn(2+)</name>
        <dbReference type="ChEBI" id="CHEBI:29035"/>
        <label>3</label>
    </ligand>
</feature>
<evidence type="ECO:0000313" key="18">
    <source>
        <dbReference type="Proteomes" id="UP000237755"/>
    </source>
</evidence>
<comment type="similarity">
    <text evidence="2 14">Belongs to the CarB family.</text>
</comment>
<comment type="subunit">
    <text evidence="14">Composed of two chains; the small (or glutamine) chain promotes the hydrolysis of glutamine to ammonia, which is used by the large (or ammonia) chain to synthesize carbamoyl phosphate. Tetramer of heterodimers (alpha,beta)4.</text>
</comment>
<feature type="binding site" evidence="14">
    <location>
        <position position="285"/>
    </location>
    <ligand>
        <name>Mg(2+)</name>
        <dbReference type="ChEBI" id="CHEBI:18420"/>
        <label>1</label>
    </ligand>
</feature>
<feature type="binding site" evidence="14">
    <location>
        <position position="285"/>
    </location>
    <ligand>
        <name>ATP</name>
        <dbReference type="ChEBI" id="CHEBI:30616"/>
        <label>1</label>
    </ligand>
</feature>
<feature type="binding site" evidence="14">
    <location>
        <position position="841"/>
    </location>
    <ligand>
        <name>ATP</name>
        <dbReference type="ChEBI" id="CHEBI:30616"/>
        <label>2</label>
    </ligand>
</feature>
<keyword evidence="12" id="KW-0464">Manganese</keyword>
<evidence type="ECO:0000256" key="12">
    <source>
        <dbReference type="ARBA" id="ARBA00023211"/>
    </source>
</evidence>
<comment type="cofactor">
    <cofactor evidence="14">
        <name>Mg(2+)</name>
        <dbReference type="ChEBI" id="CHEBI:18420"/>
    </cofactor>
    <cofactor evidence="14">
        <name>Mn(2+)</name>
        <dbReference type="ChEBI" id="CHEBI:29035"/>
    </cofactor>
    <text evidence="14">Binds 4 Mg(2+) or Mn(2+) ions per subunit.</text>
</comment>
<keyword evidence="7 14" id="KW-0677">Repeat</keyword>
<dbReference type="EC" id="6.3.5.5" evidence="14"/>
<dbReference type="Gene3D" id="3.30.470.20">
    <property type="entry name" value="ATP-grasp fold, B domain"/>
    <property type="match status" value="2"/>
</dbReference>
<evidence type="ECO:0000256" key="8">
    <source>
        <dbReference type="ARBA" id="ARBA00022741"/>
    </source>
</evidence>
<reference evidence="17 18" key="1">
    <citation type="journal article" date="2008" name="Int. J. Syst. Evol. Microbiol.">
        <title>Leifsonia pindariensis sp. nov., isolated from the Pindari glacier of the Indian Himalayas, and emended description of the genus Leifsonia.</title>
        <authorList>
            <person name="Reddy G.S."/>
            <person name="Prabagaran S.R."/>
            <person name="Shivaji S."/>
        </authorList>
    </citation>
    <scope>NUCLEOTIDE SEQUENCE [LARGE SCALE GENOMIC DNA]</scope>
    <source>
        <strain evidence="17 18">PON 10</strain>
    </source>
</reference>
<feature type="binding site" evidence="14">
    <location>
        <position position="756"/>
    </location>
    <ligand>
        <name>ATP</name>
        <dbReference type="ChEBI" id="CHEBI:30616"/>
        <label>2</label>
    </ligand>
</feature>
<dbReference type="InterPro" id="IPR005480">
    <property type="entry name" value="CPSase_lsu_oligo"/>
</dbReference>
<evidence type="ECO:0000256" key="11">
    <source>
        <dbReference type="ARBA" id="ARBA00022975"/>
    </source>
</evidence>
<comment type="catalytic activity">
    <reaction evidence="13 14">
        <text>hydrogencarbonate + NH4(+) + 2 ATP = carbamoyl phosphate + 2 ADP + phosphate + 2 H(+)</text>
        <dbReference type="Rhea" id="RHEA:18029"/>
        <dbReference type="ChEBI" id="CHEBI:15378"/>
        <dbReference type="ChEBI" id="CHEBI:17544"/>
        <dbReference type="ChEBI" id="CHEBI:28938"/>
        <dbReference type="ChEBI" id="CHEBI:30616"/>
        <dbReference type="ChEBI" id="CHEBI:43474"/>
        <dbReference type="ChEBI" id="CHEBI:58228"/>
        <dbReference type="ChEBI" id="CHEBI:456216"/>
        <dbReference type="EC" id="6.3.4.16"/>
    </reaction>
</comment>
<feature type="binding site" evidence="14">
    <location>
        <position position="299"/>
    </location>
    <ligand>
        <name>Mn(2+)</name>
        <dbReference type="ChEBI" id="CHEBI:29035"/>
        <label>1</label>
    </ligand>
</feature>
<dbReference type="InterPro" id="IPR033937">
    <property type="entry name" value="MGS_CPS_CarB"/>
</dbReference>
<dbReference type="InterPro" id="IPR005479">
    <property type="entry name" value="CPAse_ATP-bd"/>
</dbReference>
<dbReference type="Pfam" id="PF02787">
    <property type="entry name" value="CPSase_L_D3"/>
    <property type="match status" value="1"/>
</dbReference>
<dbReference type="Gene3D" id="3.30.1490.20">
    <property type="entry name" value="ATP-grasp fold, A domain"/>
    <property type="match status" value="1"/>
</dbReference>
<evidence type="ECO:0000259" key="15">
    <source>
        <dbReference type="PROSITE" id="PS50975"/>
    </source>
</evidence>
<dbReference type="HAMAP" id="MF_01210_B">
    <property type="entry name" value="CPSase_L_chain_B"/>
    <property type="match status" value="1"/>
</dbReference>
<comment type="domain">
    <text evidence="14">The large subunit is composed of 2 ATP-grasp domains that are involved in binding the 2 ATP molecules needed for carbamoyl phosphate synthesis. The N-terminal ATP-grasp domain (referred to as the carboxyphosphate synthetic component) catalyzes the ATP-dependent phosphorylation of hydrogencarbonate to carboxyphosphate and the subsequent nucleophilic attack by ammonia to form a carbamate intermediate. The C-terminal ATP-grasp domain (referred to as the carbamoyl phosphate synthetic component) then catalyzes the phosphorylation of carbamate with the second ATP to form the end product carbamoyl phosphate. The reactive and unstable enzyme intermediates are sequentially channeled from one active site to the next through the interior of the protein over a distance of at least 96 A.</text>
</comment>
<evidence type="ECO:0000256" key="14">
    <source>
        <dbReference type="HAMAP-Rule" id="MF_01210"/>
    </source>
</evidence>
<dbReference type="SUPFAM" id="SSF56059">
    <property type="entry name" value="Glutathione synthetase ATP-binding domain-like"/>
    <property type="match status" value="2"/>
</dbReference>
<dbReference type="Proteomes" id="UP000237755">
    <property type="component" value="Unassembled WGS sequence"/>
</dbReference>
<feature type="binding site" evidence="14">
    <location>
        <position position="301"/>
    </location>
    <ligand>
        <name>Mg(2+)</name>
        <dbReference type="ChEBI" id="CHEBI:18420"/>
        <label>2</label>
    </ligand>
</feature>
<organism evidence="17 18">
    <name type="scientific">Microterricola pindariensis</name>
    <dbReference type="NCBI Taxonomy" id="478010"/>
    <lineage>
        <taxon>Bacteria</taxon>
        <taxon>Bacillati</taxon>
        <taxon>Actinomycetota</taxon>
        <taxon>Actinomycetes</taxon>
        <taxon>Micrococcales</taxon>
        <taxon>Microbacteriaceae</taxon>
        <taxon>Microterricola</taxon>
    </lineage>
</organism>
<feature type="binding site" evidence="14">
    <location>
        <position position="301"/>
    </location>
    <ligand>
        <name>Mn(2+)</name>
        <dbReference type="ChEBI" id="CHEBI:29035"/>
        <label>2</label>
    </ligand>
</feature>
<evidence type="ECO:0000256" key="9">
    <source>
        <dbReference type="ARBA" id="ARBA00022840"/>
    </source>
</evidence>
<comment type="pathway">
    <text evidence="14">Pyrimidine metabolism; UMP biosynthesis via de novo pathway; (S)-dihydroorotate from bicarbonate: step 1/3.</text>
</comment>
<evidence type="ECO:0000256" key="4">
    <source>
        <dbReference type="ARBA" id="ARBA00022598"/>
    </source>
</evidence>
<feature type="domain" description="ATP-grasp" evidence="15">
    <location>
        <begin position="133"/>
        <end position="328"/>
    </location>
</feature>
<feature type="binding site" evidence="14">
    <location>
        <position position="242"/>
    </location>
    <ligand>
        <name>ATP</name>
        <dbReference type="ChEBI" id="CHEBI:30616"/>
        <label>1</label>
    </ligand>
</feature>
<accession>A0ABX5B2E6</accession>
<keyword evidence="9 14" id="KW-0067">ATP-binding</keyword>
<feature type="domain" description="ATP-grasp" evidence="15">
    <location>
        <begin position="676"/>
        <end position="870"/>
    </location>
</feature>
<feature type="binding site" evidence="14">
    <location>
        <position position="754"/>
    </location>
    <ligand>
        <name>ATP</name>
        <dbReference type="ChEBI" id="CHEBI:30616"/>
        <label>2</label>
    </ligand>
</feature>
<dbReference type="PANTHER" id="PTHR11405:SF53">
    <property type="entry name" value="CARBAMOYL-PHOSPHATE SYNTHASE [AMMONIA], MITOCHONDRIAL"/>
    <property type="match status" value="1"/>
</dbReference>